<keyword evidence="2" id="KW-0479">Metal-binding</keyword>
<reference evidence="7 8" key="1">
    <citation type="journal article" date="2009" name="Appl. Environ. Microbiol.">
        <title>Community genomic and proteomic analyses of chemoautotrophic iron-oxidizing "Leptospirillum rubarum" (Group II) and "Leptospirillum ferrodiazotrophum" (Group III) bacteria in acid mine drainage biofilms.</title>
        <authorList>
            <person name="Goltsman D.S."/>
            <person name="Denef V.J."/>
            <person name="Singer S.W."/>
            <person name="VerBerkmoes N.C."/>
            <person name="Lefsrud M."/>
            <person name="Mueller R.S."/>
            <person name="Dick G.J."/>
            <person name="Sun C.L."/>
            <person name="Wheeler K.E."/>
            <person name="Zemla A."/>
            <person name="Baker B.J."/>
            <person name="Hauser L."/>
            <person name="Land M."/>
            <person name="Shah M.B."/>
            <person name="Thelen M.P."/>
            <person name="Hettich R.L."/>
            <person name="Banfield J.F."/>
        </authorList>
    </citation>
    <scope>NUCLEOTIDE SEQUENCE [LARGE SCALE GENOMIC DNA]</scope>
</reference>
<evidence type="ECO:0000256" key="2">
    <source>
        <dbReference type="ARBA" id="ARBA00022723"/>
    </source>
</evidence>
<accession>C6HUL6</accession>
<dbReference type="InterPro" id="IPR028090">
    <property type="entry name" value="JAB_dom_prok"/>
</dbReference>
<name>C6HUL6_9BACT</name>
<dbReference type="InterPro" id="IPR000555">
    <property type="entry name" value="JAMM/MPN+_dom"/>
</dbReference>
<keyword evidence="4" id="KW-0862">Zinc</keyword>
<dbReference type="Gene3D" id="3.40.140.10">
    <property type="entry name" value="Cytidine Deaminase, domain 2"/>
    <property type="match status" value="1"/>
</dbReference>
<keyword evidence="8" id="KW-1185">Reference proteome</keyword>
<evidence type="ECO:0000313" key="7">
    <source>
        <dbReference type="EMBL" id="EES53642.1"/>
    </source>
</evidence>
<organism evidence="7 8">
    <name type="scientific">Leptospirillum ferrodiazotrophum</name>
    <dbReference type="NCBI Taxonomy" id="412449"/>
    <lineage>
        <taxon>Bacteria</taxon>
        <taxon>Pseudomonadati</taxon>
        <taxon>Nitrospirota</taxon>
        <taxon>Nitrospiria</taxon>
        <taxon>Nitrospirales</taxon>
        <taxon>Nitrospiraceae</taxon>
        <taxon>Leptospirillum</taxon>
    </lineage>
</organism>
<evidence type="ECO:0000259" key="6">
    <source>
        <dbReference type="PROSITE" id="PS50249"/>
    </source>
</evidence>
<evidence type="ECO:0000313" key="8">
    <source>
        <dbReference type="Proteomes" id="UP000009374"/>
    </source>
</evidence>
<dbReference type="AlphaFoldDB" id="C6HUL6"/>
<feature type="domain" description="MPN" evidence="6">
    <location>
        <begin position="7"/>
        <end position="140"/>
    </location>
</feature>
<evidence type="ECO:0000256" key="5">
    <source>
        <dbReference type="ARBA" id="ARBA00023049"/>
    </source>
</evidence>
<dbReference type="GO" id="GO:0006508">
    <property type="term" value="P:proteolysis"/>
    <property type="evidence" value="ECO:0007669"/>
    <property type="project" value="UniProtKB-KW"/>
</dbReference>
<dbReference type="SMART" id="SM00232">
    <property type="entry name" value="JAB_MPN"/>
    <property type="match status" value="1"/>
</dbReference>
<dbReference type="InterPro" id="IPR037518">
    <property type="entry name" value="MPN"/>
</dbReference>
<dbReference type="Pfam" id="PF14464">
    <property type="entry name" value="Prok-JAB"/>
    <property type="match status" value="1"/>
</dbReference>
<dbReference type="CDD" id="cd08070">
    <property type="entry name" value="MPN_like"/>
    <property type="match status" value="1"/>
</dbReference>
<dbReference type="GO" id="GO:0008235">
    <property type="term" value="F:metalloexopeptidase activity"/>
    <property type="evidence" value="ECO:0007669"/>
    <property type="project" value="TreeGrafter"/>
</dbReference>
<keyword evidence="5" id="KW-0482">Metalloprotease</keyword>
<dbReference type="PANTHER" id="PTHR34858:SF1">
    <property type="entry name" value="CYSO-CYSTEINE PEPTIDASE"/>
    <property type="match status" value="1"/>
</dbReference>
<protein>
    <recommendedName>
        <fullName evidence="6">MPN domain-containing protein</fullName>
    </recommendedName>
</protein>
<evidence type="ECO:0000256" key="4">
    <source>
        <dbReference type="ARBA" id="ARBA00022833"/>
    </source>
</evidence>
<gene>
    <name evidence="7" type="ORF">UBAL3_69480008</name>
</gene>
<proteinExistence type="predicted"/>
<evidence type="ECO:0000256" key="3">
    <source>
        <dbReference type="ARBA" id="ARBA00022801"/>
    </source>
</evidence>
<dbReference type="PANTHER" id="PTHR34858">
    <property type="entry name" value="CYSO-CYSTEINE PEPTIDASE"/>
    <property type="match status" value="1"/>
</dbReference>
<dbReference type="SUPFAM" id="SSF102712">
    <property type="entry name" value="JAB1/MPN domain"/>
    <property type="match status" value="1"/>
</dbReference>
<dbReference type="EMBL" id="GG693857">
    <property type="protein sequence ID" value="EES53642.1"/>
    <property type="molecule type" value="Genomic_DNA"/>
</dbReference>
<dbReference type="GO" id="GO:0008270">
    <property type="term" value="F:zinc ion binding"/>
    <property type="evidence" value="ECO:0007669"/>
    <property type="project" value="TreeGrafter"/>
</dbReference>
<keyword evidence="1" id="KW-0645">Protease</keyword>
<sequence length="142" mass="16163">MRDGEEILLPQEIFRKIVDHCRSFRPEEACGLVAADATGRAVEVLPVTNSLHSPVRYQMETREQFDAMKRIRLEGWSLFAIFHSHPLSEPVPSPTDIRQAFYPEAYMIIVGLEKEPAVVRGFVVEDGRARELPLRTVSDKIS</sequence>
<evidence type="ECO:0000256" key="1">
    <source>
        <dbReference type="ARBA" id="ARBA00022670"/>
    </source>
</evidence>
<dbReference type="InterPro" id="IPR051929">
    <property type="entry name" value="VirAsm_ModProt"/>
</dbReference>
<dbReference type="PROSITE" id="PS50249">
    <property type="entry name" value="MPN"/>
    <property type="match status" value="1"/>
</dbReference>
<dbReference type="Proteomes" id="UP000009374">
    <property type="component" value="Unassembled WGS sequence"/>
</dbReference>
<keyword evidence="3" id="KW-0378">Hydrolase</keyword>